<sequence>MAQTLKDIMTQNVATISPQQTVQEAAALMSQYNVGSIPVVENGQLRGMITDRDITLRSTAQGVAPSTPVSQCMTQNLVFGNDNMDVHEAANLMAQNQIRRLPVVNNNQVVGMVAIGDLATQNIYQNEAGQALSSISTPSQPGQHLP</sequence>
<dbReference type="CDD" id="cd04622">
    <property type="entry name" value="CBS_pair_HRP1_like"/>
    <property type="match status" value="1"/>
</dbReference>
<dbReference type="InterPro" id="IPR046342">
    <property type="entry name" value="CBS_dom_sf"/>
</dbReference>
<keyword evidence="5" id="KW-1185">Reference proteome</keyword>
<protein>
    <submittedName>
        <fullName evidence="4">CBS domain-containing protein</fullName>
    </submittedName>
</protein>
<organism evidence="4 5">
    <name type="scientific">Alteribacillus bidgolensis</name>
    <dbReference type="NCBI Taxonomy" id="930129"/>
    <lineage>
        <taxon>Bacteria</taxon>
        <taxon>Bacillati</taxon>
        <taxon>Bacillota</taxon>
        <taxon>Bacilli</taxon>
        <taxon>Bacillales</taxon>
        <taxon>Bacillaceae</taxon>
        <taxon>Alteribacillus</taxon>
    </lineage>
</organism>
<dbReference type="PROSITE" id="PS51371">
    <property type="entry name" value="CBS"/>
    <property type="match status" value="2"/>
</dbReference>
<dbReference type="SMART" id="SM00116">
    <property type="entry name" value="CBS"/>
    <property type="match status" value="2"/>
</dbReference>
<evidence type="ECO:0000313" key="5">
    <source>
        <dbReference type="Proteomes" id="UP000199017"/>
    </source>
</evidence>
<proteinExistence type="predicted"/>
<evidence type="ECO:0000259" key="3">
    <source>
        <dbReference type="PROSITE" id="PS51371"/>
    </source>
</evidence>
<dbReference type="STRING" id="930129.SAMN05216352_1244"/>
<reference evidence="4 5" key="1">
    <citation type="submission" date="2016-10" db="EMBL/GenBank/DDBJ databases">
        <authorList>
            <person name="de Groot N.N."/>
        </authorList>
    </citation>
    <scope>NUCLEOTIDE SEQUENCE [LARGE SCALE GENOMIC DNA]</scope>
    <source>
        <strain evidence="5">P4B,CCM 7963,CECT 7998,DSM 25260,IBRC-M 10614,KCTC 13821</strain>
    </source>
</reference>
<dbReference type="EMBL" id="FNDU01000024">
    <property type="protein sequence ID" value="SDJ10927.1"/>
    <property type="molecule type" value="Genomic_DNA"/>
</dbReference>
<evidence type="ECO:0000256" key="2">
    <source>
        <dbReference type="PROSITE-ProRule" id="PRU00703"/>
    </source>
</evidence>
<evidence type="ECO:0000256" key="1">
    <source>
        <dbReference type="ARBA" id="ARBA00023122"/>
    </source>
</evidence>
<dbReference type="OrthoDB" id="9802114at2"/>
<gene>
    <name evidence="4" type="ORF">SAMN05216352_1244</name>
</gene>
<dbReference type="Pfam" id="PF00571">
    <property type="entry name" value="CBS"/>
    <property type="match status" value="2"/>
</dbReference>
<dbReference type="InterPro" id="IPR051257">
    <property type="entry name" value="Diverse_CBS-Domain"/>
</dbReference>
<feature type="domain" description="CBS" evidence="3">
    <location>
        <begin position="9"/>
        <end position="66"/>
    </location>
</feature>
<name>A0A1G8R1U3_9BACI</name>
<dbReference type="SUPFAM" id="SSF54631">
    <property type="entry name" value="CBS-domain pair"/>
    <property type="match status" value="1"/>
</dbReference>
<feature type="domain" description="CBS" evidence="3">
    <location>
        <begin position="73"/>
        <end position="128"/>
    </location>
</feature>
<dbReference type="PANTHER" id="PTHR43080">
    <property type="entry name" value="CBS DOMAIN-CONTAINING PROTEIN CBSX3, MITOCHONDRIAL"/>
    <property type="match status" value="1"/>
</dbReference>
<dbReference type="AlphaFoldDB" id="A0A1G8R1U3"/>
<accession>A0A1G8R1U3</accession>
<dbReference type="InterPro" id="IPR000644">
    <property type="entry name" value="CBS_dom"/>
</dbReference>
<dbReference type="Gene3D" id="3.10.580.10">
    <property type="entry name" value="CBS-domain"/>
    <property type="match status" value="1"/>
</dbReference>
<keyword evidence="1 2" id="KW-0129">CBS domain</keyword>
<evidence type="ECO:0000313" key="4">
    <source>
        <dbReference type="EMBL" id="SDJ10927.1"/>
    </source>
</evidence>
<dbReference type="Proteomes" id="UP000199017">
    <property type="component" value="Unassembled WGS sequence"/>
</dbReference>
<dbReference type="PANTHER" id="PTHR43080:SF2">
    <property type="entry name" value="CBS DOMAIN-CONTAINING PROTEIN"/>
    <property type="match status" value="1"/>
</dbReference>